<feature type="domain" description="Flagellar hook protein FlgE D2" evidence="8">
    <location>
        <begin position="365"/>
        <end position="500"/>
    </location>
</feature>
<keyword evidence="10" id="KW-0282">Flagellum</keyword>
<evidence type="ECO:0000259" key="7">
    <source>
        <dbReference type="Pfam" id="PF06429"/>
    </source>
</evidence>
<dbReference type="InterPro" id="IPR037058">
    <property type="entry name" value="Falgellar_hook_FlgE_sf"/>
</dbReference>
<dbReference type="Pfam" id="PF00460">
    <property type="entry name" value="Flg_bb_rod"/>
    <property type="match status" value="1"/>
</dbReference>
<dbReference type="Gene3D" id="2.60.98.20">
    <property type="entry name" value="Flagellar hook protein FlgE"/>
    <property type="match status" value="1"/>
</dbReference>
<accession>A0A4V2W9L0</accession>
<dbReference type="Pfam" id="PF06429">
    <property type="entry name" value="Flg_bbr_C"/>
    <property type="match status" value="1"/>
</dbReference>
<evidence type="ECO:0000259" key="9">
    <source>
        <dbReference type="Pfam" id="PF22692"/>
    </source>
</evidence>
<dbReference type="GO" id="GO:0009425">
    <property type="term" value="C:bacterial-type flagellum basal body"/>
    <property type="evidence" value="ECO:0007669"/>
    <property type="project" value="UniProtKB-SubCell"/>
</dbReference>
<dbReference type="Pfam" id="PF22692">
    <property type="entry name" value="LlgE_F_G_D1"/>
    <property type="match status" value="1"/>
</dbReference>
<dbReference type="InterPro" id="IPR011491">
    <property type="entry name" value="FlgE_D2"/>
</dbReference>
<dbReference type="PANTHER" id="PTHR30435">
    <property type="entry name" value="FLAGELLAR PROTEIN"/>
    <property type="match status" value="1"/>
</dbReference>
<evidence type="ECO:0000313" key="10">
    <source>
        <dbReference type="EMBL" id="TCW35830.1"/>
    </source>
</evidence>
<dbReference type="InterPro" id="IPR037925">
    <property type="entry name" value="FlgE/F/G-like"/>
</dbReference>
<dbReference type="InterPro" id="IPR053967">
    <property type="entry name" value="LlgE_F_G-like_D1"/>
</dbReference>
<evidence type="ECO:0000256" key="3">
    <source>
        <dbReference type="ARBA" id="ARBA00019015"/>
    </source>
</evidence>
<name>A0A4V2W9L0_MARGR</name>
<keyword evidence="10" id="KW-0966">Cell projection</keyword>
<gene>
    <name evidence="10" type="ORF">EDC29_1054</name>
</gene>
<evidence type="ECO:0000259" key="6">
    <source>
        <dbReference type="Pfam" id="PF00460"/>
    </source>
</evidence>
<dbReference type="GO" id="GO:0009424">
    <property type="term" value="C:bacterial-type flagellum hook"/>
    <property type="evidence" value="ECO:0007669"/>
    <property type="project" value="TreeGrafter"/>
</dbReference>
<dbReference type="Pfam" id="PF07559">
    <property type="entry name" value="FlgE_D2"/>
    <property type="match status" value="1"/>
</dbReference>
<evidence type="ECO:0000259" key="8">
    <source>
        <dbReference type="Pfam" id="PF07559"/>
    </source>
</evidence>
<dbReference type="PANTHER" id="PTHR30435:SF1">
    <property type="entry name" value="FLAGELLAR HOOK PROTEIN FLGE"/>
    <property type="match status" value="1"/>
</dbReference>
<keyword evidence="4 5" id="KW-0975">Bacterial flagellum</keyword>
<evidence type="ECO:0000256" key="4">
    <source>
        <dbReference type="ARBA" id="ARBA00023143"/>
    </source>
</evidence>
<dbReference type="GO" id="GO:0071978">
    <property type="term" value="P:bacterial-type flagellum-dependent swarming motility"/>
    <property type="evidence" value="ECO:0007669"/>
    <property type="project" value="TreeGrafter"/>
</dbReference>
<dbReference type="EMBL" id="SMDC01000005">
    <property type="protein sequence ID" value="TCW35830.1"/>
    <property type="molecule type" value="Genomic_DNA"/>
</dbReference>
<evidence type="ECO:0000256" key="1">
    <source>
        <dbReference type="ARBA" id="ARBA00004117"/>
    </source>
</evidence>
<dbReference type="InterPro" id="IPR020013">
    <property type="entry name" value="Flagellar_FlgE/F/G"/>
</dbReference>
<proteinExistence type="inferred from homology"/>
<feature type="domain" description="Flagellar hook protein FlgE/F/G-like D1" evidence="9">
    <location>
        <begin position="83"/>
        <end position="181"/>
    </location>
</feature>
<dbReference type="InterPro" id="IPR001444">
    <property type="entry name" value="Flag_bb_rod_N"/>
</dbReference>
<comment type="caution">
    <text evidence="10">The sequence shown here is derived from an EMBL/GenBank/DDBJ whole genome shotgun (WGS) entry which is preliminary data.</text>
</comment>
<evidence type="ECO:0000256" key="5">
    <source>
        <dbReference type="RuleBase" id="RU362116"/>
    </source>
</evidence>
<organism evidence="10 11">
    <name type="scientific">Marichromatium gracile</name>
    <name type="common">Chromatium gracile</name>
    <dbReference type="NCBI Taxonomy" id="1048"/>
    <lineage>
        <taxon>Bacteria</taxon>
        <taxon>Pseudomonadati</taxon>
        <taxon>Pseudomonadota</taxon>
        <taxon>Gammaproteobacteria</taxon>
        <taxon>Chromatiales</taxon>
        <taxon>Chromatiaceae</taxon>
        <taxon>Marichromatium</taxon>
    </lineage>
</organism>
<keyword evidence="10" id="KW-0969">Cilium</keyword>
<dbReference type="Proteomes" id="UP000295247">
    <property type="component" value="Unassembled WGS sequence"/>
</dbReference>
<feature type="domain" description="Flagellar basal-body/hook protein C-terminal" evidence="7">
    <location>
        <begin position="573"/>
        <end position="618"/>
    </location>
</feature>
<dbReference type="GO" id="GO:0005829">
    <property type="term" value="C:cytosol"/>
    <property type="evidence" value="ECO:0007669"/>
    <property type="project" value="TreeGrafter"/>
</dbReference>
<comment type="similarity">
    <text evidence="2 5">Belongs to the flagella basal body rod proteins family.</text>
</comment>
<dbReference type="SUPFAM" id="SSF117143">
    <property type="entry name" value="Flagellar hook protein flgE"/>
    <property type="match status" value="1"/>
</dbReference>
<dbReference type="AlphaFoldDB" id="A0A4V2W9L0"/>
<reference evidence="10 11" key="1">
    <citation type="submission" date="2019-03" db="EMBL/GenBank/DDBJ databases">
        <title>Genomic Encyclopedia of Type Strains, Phase IV (KMG-IV): sequencing the most valuable type-strain genomes for metagenomic binning, comparative biology and taxonomic classification.</title>
        <authorList>
            <person name="Goeker M."/>
        </authorList>
    </citation>
    <scope>NUCLEOTIDE SEQUENCE [LARGE SCALE GENOMIC DNA]</scope>
    <source>
        <strain evidence="10 11">DSM 203</strain>
    </source>
</reference>
<sequence length="619" mass="65192">MPFRIGLSGLNAASADLEVTGNNIANAGTVGFKESRAEFADVFANSYGDITKTAIGSGVRLEAVTQQFSQGNIDFTDNALDLAINGEGFFVLNDNGEQLYTRAGAFQVNRDGFVVNSAGQRLQVFPPVEKNSPDPGFSTGQLSDLQLDFGDNPPRPTSEIDMSINLSSEAEQIVDEEAGVINVTADPANTGAVTESRVYVVDSSNPNYLNPFTLTYDATNDEYTYDDGTGTQVPVAAENVVVSGDKTTITVNGWAMELYGTPADGDQFSTAPEATATVGSANTSAVTVSGLAVLDSSDPDILDPATLVYQGANAAGDEQYLLNGKLVLATVSGGQHVISENGWELTLSAQPDVGDEFSVAFEPGAPVKFDQTDPETYQYSTALTLYDSLGAPRTATMYFVKTENTLEWEAYVDLSGSNLSPPQPQGPVKLTFDSNGVMTSPTTATDFTFDLANYDPVNGGLLGEIDPVTGEATGVVSIDFSDITQFGPDYSVDDLNQDGFTTGRLVGFDVDQSGVVFARYTNGQAAALGQVALANFTNPQGLLQLGDNNWAESYAAGDVVYGEAGTSSLGLVQSGGLEASNVDLAEELVNLIIAQRNYQANAQTISTADAITQTIINIR</sequence>
<comment type="function">
    <text evidence="5">A flexible structure which links the flagellar filament to the drive apparatus in the basal body.</text>
</comment>
<dbReference type="NCBIfam" id="TIGR03506">
    <property type="entry name" value="FlgEFG_subfam"/>
    <property type="match status" value="2"/>
</dbReference>
<evidence type="ECO:0000313" key="11">
    <source>
        <dbReference type="Proteomes" id="UP000295247"/>
    </source>
</evidence>
<feature type="domain" description="Flagellar basal body rod protein N-terminal" evidence="6">
    <location>
        <begin position="3"/>
        <end position="33"/>
    </location>
</feature>
<comment type="subcellular location">
    <subcellularLocation>
        <location evidence="1 5">Bacterial flagellum basal body</location>
    </subcellularLocation>
</comment>
<evidence type="ECO:0000256" key="2">
    <source>
        <dbReference type="ARBA" id="ARBA00009677"/>
    </source>
</evidence>
<dbReference type="InterPro" id="IPR010930">
    <property type="entry name" value="Flg_bb/hook_C_dom"/>
</dbReference>
<protein>
    <recommendedName>
        <fullName evidence="3 5">Flagellar hook protein FlgE</fullName>
    </recommendedName>
</protein>